<dbReference type="SUPFAM" id="SSF53187">
    <property type="entry name" value="Zn-dependent exopeptidases"/>
    <property type="match status" value="1"/>
</dbReference>
<proteinExistence type="predicted"/>
<dbReference type="OrthoDB" id="10830at2"/>
<evidence type="ECO:0000313" key="8">
    <source>
        <dbReference type="Proteomes" id="UP000503251"/>
    </source>
</evidence>
<feature type="chain" id="PRO_5030159332" evidence="2">
    <location>
        <begin position="30"/>
        <end position="486"/>
    </location>
</feature>
<evidence type="ECO:0000259" key="4">
    <source>
        <dbReference type="Pfam" id="PF17129"/>
    </source>
</evidence>
<dbReference type="InterPro" id="IPR033397">
    <property type="entry name" value="Metallo_peptidase_C"/>
</dbReference>
<organism evidence="6 7">
    <name type="scientific">Oceanidesulfovibrio marinus</name>
    <dbReference type="NCBI Taxonomy" id="370038"/>
    <lineage>
        <taxon>Bacteria</taxon>
        <taxon>Pseudomonadati</taxon>
        <taxon>Thermodesulfobacteriota</taxon>
        <taxon>Desulfovibrionia</taxon>
        <taxon>Desulfovibrionales</taxon>
        <taxon>Desulfovibrionaceae</taxon>
        <taxon>Oceanidesulfovibrio</taxon>
    </lineage>
</organism>
<feature type="region of interest" description="Disordered" evidence="1">
    <location>
        <begin position="449"/>
        <end position="486"/>
    </location>
</feature>
<dbReference type="EMBL" id="QMIF01000024">
    <property type="protein sequence ID" value="TVM30363.1"/>
    <property type="molecule type" value="Genomic_DNA"/>
</dbReference>
<dbReference type="Proteomes" id="UP000434052">
    <property type="component" value="Unassembled WGS sequence"/>
</dbReference>
<accession>A0A6P1ZA41</accession>
<reference evidence="6 7" key="1">
    <citation type="submission" date="2018-06" db="EMBL/GenBank/DDBJ databases">
        <title>Complete genome of Desulfovibrio marinus P48SEP.</title>
        <authorList>
            <person name="Crispim J.S."/>
            <person name="Vidigal P.M.P."/>
            <person name="Silva L.C.F."/>
            <person name="Araujo L.C."/>
            <person name="Laguardia C.N."/>
            <person name="Dias R.S."/>
            <person name="Sousa M.P."/>
            <person name="Paula S.O."/>
            <person name="Silva C."/>
        </authorList>
    </citation>
    <scope>NUCLEOTIDE SEQUENCE [LARGE SCALE GENOMIC DNA]</scope>
    <source>
        <strain evidence="6 7">P48SEP</strain>
    </source>
</reference>
<keyword evidence="2" id="KW-0732">Signal</keyword>
<dbReference type="CDD" id="cd06243">
    <property type="entry name" value="M14_CP_Csd4-like"/>
    <property type="match status" value="1"/>
</dbReference>
<reference evidence="5 8" key="2">
    <citation type="submission" date="2019-04" db="EMBL/GenBank/DDBJ databases">
        <title>Isolation and culture of sulfate reducing bacteria from the cold seep of the South China Sea.</title>
        <authorList>
            <person name="Sun C."/>
            <person name="Liu R."/>
        </authorList>
    </citation>
    <scope>NUCLEOTIDE SEQUENCE [LARGE SCALE GENOMIC DNA]</scope>
    <source>
        <strain evidence="5 8">CS1</strain>
    </source>
</reference>
<protein>
    <submittedName>
        <fullName evidence="6">Deacylase</fullName>
    </submittedName>
</protein>
<sequence>MRSIRFPLTAVLFSVCIAVVMISASAVRADQVMNNLDFSLHQHQGAEDGPTLLVIGGIQGDEPGGFNAASLLVTHYTILRGNVWIVPNLNFISIIRRNRGVYGDLNRKFALLRSSDPEYSVIKKIKSIIDTDSVNLVLNLHDGSGFYRPEYTDAMHSPHRWGQSVIIDQESIDAPYGQLMGMASQVVERVNKALRDPEHAYHVKNTETRLGDHEMEKTLTYFAINQGKAAFGIEASKDFPTSLRTYYHLQALEAFMDLMGIEYTRDFELNVADVRKTIDTDAAVALYDNRIFLDLRDVRSTLRYVPLKKNAQLAFASTNPLVTVVGQGSNYDVYYGNRLITNMHPQYFDYETSPQVVTLNVDGRSMDVPMGRRVQVADSFSVAPRKGYRVNVIGFTQAGVDNECGIPIRRADIMEHYSVDTDGSVYRVEVYREDSDTFCGMVLVDFDTSRQGPAPDQQPHTISPVRVVTRDKGPAAAAHGDSAASR</sequence>
<evidence type="ECO:0000259" key="3">
    <source>
        <dbReference type="Pfam" id="PF17033"/>
    </source>
</evidence>
<dbReference type="EMBL" id="CP039543">
    <property type="protein sequence ID" value="QJT10757.1"/>
    <property type="molecule type" value="Genomic_DNA"/>
</dbReference>
<keyword evidence="8" id="KW-1185">Reference proteome</keyword>
<dbReference type="InterPro" id="IPR031489">
    <property type="entry name" value="Peptidase_M99"/>
</dbReference>
<dbReference type="AlphaFoldDB" id="A0A6P1ZA41"/>
<evidence type="ECO:0000313" key="6">
    <source>
        <dbReference type="EMBL" id="TVM30363.1"/>
    </source>
</evidence>
<feature type="domain" description="D,L-carboxypeptidase peptidase" evidence="3">
    <location>
        <begin position="44"/>
        <end position="278"/>
    </location>
</feature>
<evidence type="ECO:0000256" key="1">
    <source>
        <dbReference type="SAM" id="MobiDB-lite"/>
    </source>
</evidence>
<dbReference type="Gene3D" id="3.40.630.10">
    <property type="entry name" value="Zn peptidases"/>
    <property type="match status" value="1"/>
</dbReference>
<dbReference type="Pfam" id="PF17033">
    <property type="entry name" value="Peptidase_M99"/>
    <property type="match status" value="1"/>
</dbReference>
<evidence type="ECO:0000313" key="5">
    <source>
        <dbReference type="EMBL" id="QJT10757.1"/>
    </source>
</evidence>
<feature type="compositionally biased region" description="Low complexity" evidence="1">
    <location>
        <begin position="475"/>
        <end position="486"/>
    </location>
</feature>
<feature type="domain" description="Metallo-carboxypeptidase C-terminal" evidence="4">
    <location>
        <begin position="351"/>
        <end position="446"/>
    </location>
</feature>
<dbReference type="Pfam" id="PF17129">
    <property type="entry name" value="Peptidase_M99_C"/>
    <property type="match status" value="1"/>
</dbReference>
<gene>
    <name evidence="6" type="ORF">DQK91_21030</name>
    <name evidence="5" type="ORF">E8L03_18345</name>
</gene>
<feature type="signal peptide" evidence="2">
    <location>
        <begin position="1"/>
        <end position="29"/>
    </location>
</feature>
<evidence type="ECO:0000313" key="7">
    <source>
        <dbReference type="Proteomes" id="UP000434052"/>
    </source>
</evidence>
<evidence type="ECO:0000256" key="2">
    <source>
        <dbReference type="SAM" id="SignalP"/>
    </source>
</evidence>
<name>A0A6P1ZA41_9BACT</name>
<dbReference type="Proteomes" id="UP000503251">
    <property type="component" value="Chromosome"/>
</dbReference>